<evidence type="ECO:0000259" key="7">
    <source>
        <dbReference type="Pfam" id="PF12696"/>
    </source>
</evidence>
<dbReference type="AlphaFoldDB" id="A0A369PPX2"/>
<protein>
    <submittedName>
        <fullName evidence="9">Type IV secretory system conjugative DNA transfer family protein</fullName>
    </submittedName>
</protein>
<dbReference type="SUPFAM" id="SSF52540">
    <property type="entry name" value="P-loop containing nucleoside triphosphate hydrolases"/>
    <property type="match status" value="1"/>
</dbReference>
<evidence type="ECO:0000256" key="3">
    <source>
        <dbReference type="ARBA" id="ARBA00022692"/>
    </source>
</evidence>
<comment type="caution">
    <text evidence="9">The sequence shown here is derived from an EMBL/GenBank/DDBJ whole genome shotgun (WGS) entry which is preliminary data.</text>
</comment>
<feature type="transmembrane region" description="Helical" evidence="6">
    <location>
        <begin position="94"/>
        <end position="113"/>
    </location>
</feature>
<keyword evidence="5 6" id="KW-0472">Membrane</keyword>
<feature type="transmembrane region" description="Helical" evidence="6">
    <location>
        <begin position="61"/>
        <end position="82"/>
    </location>
</feature>
<dbReference type="Pfam" id="PF12696">
    <property type="entry name" value="TraG-D_C"/>
    <property type="match status" value="1"/>
</dbReference>
<feature type="transmembrane region" description="Helical" evidence="6">
    <location>
        <begin position="125"/>
        <end position="145"/>
    </location>
</feature>
<dbReference type="PANTHER" id="PTHR37937">
    <property type="entry name" value="CONJUGATIVE TRANSFER: DNA TRANSPORT"/>
    <property type="match status" value="1"/>
</dbReference>
<dbReference type="Pfam" id="PF14293">
    <property type="entry name" value="YWFCY"/>
    <property type="match status" value="1"/>
</dbReference>
<organism evidence="9 10">
    <name type="scientific">Pedobacter chinensis</name>
    <dbReference type="NCBI Taxonomy" id="2282421"/>
    <lineage>
        <taxon>Bacteria</taxon>
        <taxon>Pseudomonadati</taxon>
        <taxon>Bacteroidota</taxon>
        <taxon>Sphingobacteriia</taxon>
        <taxon>Sphingobacteriales</taxon>
        <taxon>Sphingobacteriaceae</taxon>
        <taxon>Pedobacter</taxon>
    </lineage>
</organism>
<evidence type="ECO:0000313" key="9">
    <source>
        <dbReference type="EMBL" id="RDC54342.1"/>
    </source>
</evidence>
<evidence type="ECO:0000256" key="5">
    <source>
        <dbReference type="ARBA" id="ARBA00023136"/>
    </source>
</evidence>
<dbReference type="Proteomes" id="UP000253961">
    <property type="component" value="Unassembled WGS sequence"/>
</dbReference>
<feature type="transmembrane region" description="Helical" evidence="6">
    <location>
        <begin position="16"/>
        <end position="41"/>
    </location>
</feature>
<evidence type="ECO:0000256" key="6">
    <source>
        <dbReference type="SAM" id="Phobius"/>
    </source>
</evidence>
<dbReference type="InterPro" id="IPR027417">
    <property type="entry name" value="P-loop_NTPase"/>
</dbReference>
<dbReference type="RefSeq" id="WP_115404769.1">
    <property type="nucleotide sequence ID" value="NZ_QPKV01000014.1"/>
</dbReference>
<keyword evidence="2" id="KW-1003">Cell membrane</keyword>
<dbReference type="InterPro" id="IPR051539">
    <property type="entry name" value="T4SS-coupling_protein"/>
</dbReference>
<evidence type="ECO:0000259" key="8">
    <source>
        <dbReference type="Pfam" id="PF14293"/>
    </source>
</evidence>
<keyword evidence="4 6" id="KW-1133">Transmembrane helix</keyword>
<evidence type="ECO:0000256" key="4">
    <source>
        <dbReference type="ARBA" id="ARBA00022989"/>
    </source>
</evidence>
<keyword evidence="3 6" id="KW-0812">Transmembrane</keyword>
<sequence length="680" mass="76154">MEESKEQQHLHRLLQFGIYLSVAFDILVFVYAVKILAFPWAEHYGLHRFFQGLSKMMIYQAPLYSKAFTLLLICLTSVGTLSRKQKDLNPKNSIVYPMCAALFILGVGLWCYGKPGQQVVALANWYELAYMACSFTGCLLLHLAMDNISKIISSKLGKDKWNVEGESFMQATEPVLNSHAVNIPMLFYYKRKVRKGYIVLQNLYRGMILLGVPGSGKSFSVVMPVIRGMIANRACLVIYDIKFPDLGKIAYYHYLLARQKGDYQNFRFHVINLNEPERSRRINPWKAIYLQSLADASETAEGLVEALKKGDKSGGSDQFFTQSAINFLAACIYFFSKHDGGKYSSLPHVLAFLNCSYEEIFSTLFSNKELSSLLSPFMTAYKAKAFEQLEGQVGTLKIFISRIATKETYWVFSGDDFDLKINNPASPGILILANDPLTQSTNAACYSVVLNRITKLINTKGNLPVGLIIDEAASLMVNRLDLLLAQARSNKVATLLGFQSMQQIQQQYGKETAATITSIVGNVLSGSVQNKDTLDWLERIFGKVKQLSESVSIDRSKVSLSLSEKLEPLIPAGKIAALKAGEMVGLLASDAIEEYTGSFEPSTVHCRVNLDLDAIKKEEEAYRELPLYYDFKGRRDEILLQNFNRITHEVQELVKQFKPAARPAQVPPAMKGSMRPGMGK</sequence>
<dbReference type="OrthoDB" id="102453at2"/>
<dbReference type="GO" id="GO:0005886">
    <property type="term" value="C:plasma membrane"/>
    <property type="evidence" value="ECO:0007669"/>
    <property type="project" value="UniProtKB-SubCell"/>
</dbReference>
<comment type="subcellular location">
    <subcellularLocation>
        <location evidence="1">Cell membrane</location>
        <topology evidence="1">Multi-pass membrane protein</topology>
    </subcellularLocation>
</comment>
<evidence type="ECO:0000256" key="1">
    <source>
        <dbReference type="ARBA" id="ARBA00004651"/>
    </source>
</evidence>
<feature type="domain" description="YWFCY" evidence="8">
    <location>
        <begin position="6"/>
        <end position="152"/>
    </location>
</feature>
<dbReference type="Gene3D" id="3.40.50.300">
    <property type="entry name" value="P-loop containing nucleotide triphosphate hydrolases"/>
    <property type="match status" value="1"/>
</dbReference>
<keyword evidence="10" id="KW-1185">Reference proteome</keyword>
<reference evidence="9 10" key="1">
    <citation type="submission" date="2018-07" db="EMBL/GenBank/DDBJ databases">
        <title>Pedobacter sp. nov., isolated from soil.</title>
        <authorList>
            <person name="Zhou L.Y."/>
            <person name="Du Z.J."/>
        </authorList>
    </citation>
    <scope>NUCLEOTIDE SEQUENCE [LARGE SCALE GENOMIC DNA]</scope>
    <source>
        <strain evidence="9 10">JDX94</strain>
    </source>
</reference>
<evidence type="ECO:0000313" key="10">
    <source>
        <dbReference type="Proteomes" id="UP000253961"/>
    </source>
</evidence>
<dbReference type="InterPro" id="IPR032689">
    <property type="entry name" value="TraG-D_C"/>
</dbReference>
<evidence type="ECO:0000256" key="2">
    <source>
        <dbReference type="ARBA" id="ARBA00022475"/>
    </source>
</evidence>
<gene>
    <name evidence="9" type="ORF">DU508_21715</name>
</gene>
<accession>A0A369PPX2</accession>
<name>A0A369PPX2_9SPHI</name>
<dbReference type="EMBL" id="QPKV01000014">
    <property type="protein sequence ID" value="RDC54342.1"/>
    <property type="molecule type" value="Genomic_DNA"/>
</dbReference>
<proteinExistence type="predicted"/>
<dbReference type="InterPro" id="IPR025988">
    <property type="entry name" value="YWFCY_dom"/>
</dbReference>
<dbReference type="PANTHER" id="PTHR37937:SF1">
    <property type="entry name" value="CONJUGATIVE TRANSFER: DNA TRANSPORT"/>
    <property type="match status" value="1"/>
</dbReference>
<feature type="domain" description="TraD/TraG TraM recognition site" evidence="7">
    <location>
        <begin position="464"/>
        <end position="579"/>
    </location>
</feature>